<dbReference type="PATRIC" id="fig|1389415.4.peg.7"/>
<evidence type="ECO:0000313" key="2">
    <source>
        <dbReference type="Proteomes" id="UP000017133"/>
    </source>
</evidence>
<protein>
    <submittedName>
        <fullName evidence="1">Uncharacterized protein</fullName>
    </submittedName>
</protein>
<comment type="caution">
    <text evidence="1">The sequence shown here is derived from an EMBL/GenBank/DDBJ whole genome shotgun (WGS) entry which is preliminary data.</text>
</comment>
<name>U7R8N0_PHOTE</name>
<dbReference type="Proteomes" id="UP000017133">
    <property type="component" value="Unassembled WGS sequence"/>
</dbReference>
<keyword evidence="2" id="KW-1185">Reference proteome</keyword>
<dbReference type="EMBL" id="AXDT01000001">
    <property type="protein sequence ID" value="ERT15121.1"/>
    <property type="molecule type" value="Genomic_DNA"/>
</dbReference>
<accession>U7R8N0</accession>
<sequence length="105" mass="11354">MVNANFMRGARTVIFDVRATFEVALQTDTHLILVDLDQGASVTNDADAVIAWLAANLEGGIGKRKVYYLDTDGRFDELKVNAGAFAGFSPCSEGQQIALAKMLDK</sequence>
<proteinExistence type="predicted"/>
<gene>
    <name evidence="1" type="ORF">O185_00045</name>
</gene>
<organism evidence="1 2">
    <name type="scientific">Photorhabdus temperata J3</name>
    <dbReference type="NCBI Taxonomy" id="1389415"/>
    <lineage>
        <taxon>Bacteria</taxon>
        <taxon>Pseudomonadati</taxon>
        <taxon>Pseudomonadota</taxon>
        <taxon>Gammaproteobacteria</taxon>
        <taxon>Enterobacterales</taxon>
        <taxon>Morganellaceae</taxon>
        <taxon>Photorhabdus</taxon>
    </lineage>
</organism>
<evidence type="ECO:0000313" key="1">
    <source>
        <dbReference type="EMBL" id="ERT15121.1"/>
    </source>
</evidence>
<reference evidence="1 2" key="1">
    <citation type="submission" date="2013-10" db="EMBL/GenBank/DDBJ databases">
        <title>Whole Genome Shotgun Sequence of Photorhabdus temperata J3.</title>
        <authorList>
            <person name="Park G.-S."/>
            <person name="Hong S.-J."/>
            <person name="Shin J.-H."/>
        </authorList>
    </citation>
    <scope>NUCLEOTIDE SEQUENCE [LARGE SCALE GENOMIC DNA]</scope>
    <source>
        <strain evidence="1 2">J3</strain>
    </source>
</reference>
<dbReference type="AlphaFoldDB" id="U7R8N0"/>